<organism evidence="3 4">
    <name type="scientific">Nitzschia inconspicua</name>
    <dbReference type="NCBI Taxonomy" id="303405"/>
    <lineage>
        <taxon>Eukaryota</taxon>
        <taxon>Sar</taxon>
        <taxon>Stramenopiles</taxon>
        <taxon>Ochrophyta</taxon>
        <taxon>Bacillariophyta</taxon>
        <taxon>Bacillariophyceae</taxon>
        <taxon>Bacillariophycidae</taxon>
        <taxon>Bacillariales</taxon>
        <taxon>Bacillariaceae</taxon>
        <taxon>Nitzschia</taxon>
    </lineage>
</organism>
<feature type="compositionally biased region" description="Basic and acidic residues" evidence="1">
    <location>
        <begin position="211"/>
        <end position="222"/>
    </location>
</feature>
<gene>
    <name evidence="3" type="ORF">IV203_026493</name>
</gene>
<dbReference type="AlphaFoldDB" id="A0A9K3PXA3"/>
<feature type="region of interest" description="Disordered" evidence="1">
    <location>
        <begin position="203"/>
        <end position="222"/>
    </location>
</feature>
<reference evidence="3" key="2">
    <citation type="submission" date="2021-04" db="EMBL/GenBank/DDBJ databases">
        <authorList>
            <person name="Podell S."/>
        </authorList>
    </citation>
    <scope>NUCLEOTIDE SEQUENCE</scope>
    <source>
        <strain evidence="3">Hildebrandi</strain>
    </source>
</reference>
<keyword evidence="2" id="KW-0732">Signal</keyword>
<sequence length="222" mass="24497">MKPSISLFFLAAAAASSVGAFVTPKTSSRSSSMELHGLFDGFRAGGSGRDRLDEEWEKQQAILKQRRAPKAERDAYFERIEERRRDASKKQEEMWGWQSKTYKKGEDPINEWKKRRAAGTISDLEDQYGDPKKIGGIPLPMPSFGVGGEFGVGGKYDNGGRFDLRLPYADQGYVDEDADVMGKISGFFGGTKKKKTGEQANAAAAATAKKTQAEKKNGGWPW</sequence>
<reference evidence="3" key="1">
    <citation type="journal article" date="2021" name="Sci. Rep.">
        <title>Diploid genomic architecture of Nitzschia inconspicua, an elite biomass production diatom.</title>
        <authorList>
            <person name="Oliver A."/>
            <person name="Podell S."/>
            <person name="Pinowska A."/>
            <person name="Traller J.C."/>
            <person name="Smith S.R."/>
            <person name="McClure R."/>
            <person name="Beliaev A."/>
            <person name="Bohutskyi P."/>
            <person name="Hill E.A."/>
            <person name="Rabines A."/>
            <person name="Zheng H."/>
            <person name="Allen L.Z."/>
            <person name="Kuo A."/>
            <person name="Grigoriev I.V."/>
            <person name="Allen A.E."/>
            <person name="Hazlebeck D."/>
            <person name="Allen E.E."/>
        </authorList>
    </citation>
    <scope>NUCLEOTIDE SEQUENCE</scope>
    <source>
        <strain evidence="3">Hildebrandi</strain>
    </source>
</reference>
<evidence type="ECO:0000313" key="3">
    <source>
        <dbReference type="EMBL" id="KAG7363133.1"/>
    </source>
</evidence>
<evidence type="ECO:0000256" key="1">
    <source>
        <dbReference type="SAM" id="MobiDB-lite"/>
    </source>
</evidence>
<protein>
    <submittedName>
        <fullName evidence="3">Uncharacterized protein</fullName>
    </submittedName>
</protein>
<dbReference type="EMBL" id="JAGRRH010000010">
    <property type="protein sequence ID" value="KAG7363133.1"/>
    <property type="molecule type" value="Genomic_DNA"/>
</dbReference>
<keyword evidence="4" id="KW-1185">Reference proteome</keyword>
<feature type="signal peptide" evidence="2">
    <location>
        <begin position="1"/>
        <end position="20"/>
    </location>
</feature>
<dbReference type="Proteomes" id="UP000693970">
    <property type="component" value="Unassembled WGS sequence"/>
</dbReference>
<proteinExistence type="predicted"/>
<feature type="chain" id="PRO_5039935668" evidence="2">
    <location>
        <begin position="21"/>
        <end position="222"/>
    </location>
</feature>
<dbReference type="Pfam" id="PF20709">
    <property type="entry name" value="DUF6823"/>
    <property type="match status" value="1"/>
</dbReference>
<evidence type="ECO:0000256" key="2">
    <source>
        <dbReference type="SAM" id="SignalP"/>
    </source>
</evidence>
<dbReference type="OrthoDB" id="199317at2759"/>
<evidence type="ECO:0000313" key="4">
    <source>
        <dbReference type="Proteomes" id="UP000693970"/>
    </source>
</evidence>
<comment type="caution">
    <text evidence="3">The sequence shown here is derived from an EMBL/GenBank/DDBJ whole genome shotgun (WGS) entry which is preliminary data.</text>
</comment>
<accession>A0A9K3PXA3</accession>
<dbReference type="InterPro" id="IPR049226">
    <property type="entry name" value="DUF6823"/>
</dbReference>
<name>A0A9K3PXA3_9STRA</name>